<sequence length="181" mass="19416">MTYRSPLLDLPGAVEAAGADAGVAAHYGNPLREQRLLAQGAALVDLSHRGVVTVSGPDRLGWLNTLSSQLLLQLQPGESSEALLLSVQGRIEYDIRIVDDGETAWLMVESFEAPGLAEWLLKMKFMSRVEIPDATDQWAAVGSTAAVPDLAGRTVWRDPWPQVGAGGFAYTGIEEPAHPGR</sequence>
<dbReference type="Pfam" id="PF01571">
    <property type="entry name" value="GCV_T"/>
    <property type="match status" value="1"/>
</dbReference>
<dbReference type="PANTHER" id="PTHR22602">
    <property type="entry name" value="TRANSFERASE CAF17, MITOCHONDRIAL-RELATED"/>
    <property type="match status" value="1"/>
</dbReference>
<accession>A0ABX1JTA4</accession>
<keyword evidence="3" id="KW-1185">Reference proteome</keyword>
<feature type="domain" description="GCVT N-terminal" evidence="1">
    <location>
        <begin position="32"/>
        <end position="141"/>
    </location>
</feature>
<dbReference type="Proteomes" id="UP000523795">
    <property type="component" value="Unassembled WGS sequence"/>
</dbReference>
<dbReference type="SUPFAM" id="SSF103025">
    <property type="entry name" value="Folate-binding domain"/>
    <property type="match status" value="1"/>
</dbReference>
<evidence type="ECO:0000313" key="2">
    <source>
        <dbReference type="EMBL" id="NKX51017.1"/>
    </source>
</evidence>
<dbReference type="PANTHER" id="PTHR22602:SF0">
    <property type="entry name" value="TRANSFERASE CAF17, MITOCHONDRIAL-RELATED"/>
    <property type="match status" value="1"/>
</dbReference>
<dbReference type="EMBL" id="JAAZSR010000159">
    <property type="protein sequence ID" value="NKX51017.1"/>
    <property type="molecule type" value="Genomic_DNA"/>
</dbReference>
<evidence type="ECO:0000313" key="3">
    <source>
        <dbReference type="Proteomes" id="UP000523795"/>
    </source>
</evidence>
<comment type="caution">
    <text evidence="2">The sequence shown here is derived from an EMBL/GenBank/DDBJ whole genome shotgun (WGS) entry which is preliminary data.</text>
</comment>
<dbReference type="InterPro" id="IPR027266">
    <property type="entry name" value="TrmE/GcvT-like"/>
</dbReference>
<dbReference type="InterPro" id="IPR045179">
    <property type="entry name" value="YgfZ/GcvT"/>
</dbReference>
<proteinExistence type="predicted"/>
<organism evidence="2 3">
    <name type="scientific">Arthrobacter deserti</name>
    <dbReference type="NCBI Taxonomy" id="1742687"/>
    <lineage>
        <taxon>Bacteria</taxon>
        <taxon>Bacillati</taxon>
        <taxon>Actinomycetota</taxon>
        <taxon>Actinomycetes</taxon>
        <taxon>Micrococcales</taxon>
        <taxon>Micrococcaceae</taxon>
        <taxon>Arthrobacter</taxon>
    </lineage>
</organism>
<feature type="non-terminal residue" evidence="2">
    <location>
        <position position="181"/>
    </location>
</feature>
<name>A0ABX1JTA4_9MICC</name>
<reference evidence="2 3" key="1">
    <citation type="submission" date="2020-04" db="EMBL/GenBank/DDBJ databases">
        <authorList>
            <person name="Liu S."/>
        </authorList>
    </citation>
    <scope>NUCLEOTIDE SEQUENCE [LARGE SCALE GENOMIC DNA]</scope>
    <source>
        <strain evidence="2 3">CGMCC 1.15091</strain>
    </source>
</reference>
<evidence type="ECO:0000259" key="1">
    <source>
        <dbReference type="Pfam" id="PF01571"/>
    </source>
</evidence>
<gene>
    <name evidence="2" type="ORF">HER39_10675</name>
</gene>
<dbReference type="Gene3D" id="3.30.1360.120">
    <property type="entry name" value="Probable tRNA modification gtpase trme, domain 1"/>
    <property type="match status" value="1"/>
</dbReference>
<protein>
    <submittedName>
        <fullName evidence="2">Folate-binding protein</fullName>
    </submittedName>
</protein>
<dbReference type="InterPro" id="IPR006222">
    <property type="entry name" value="GCVT_N"/>
</dbReference>